<evidence type="ECO:0000259" key="3">
    <source>
        <dbReference type="Pfam" id="PF00460"/>
    </source>
</evidence>
<dbReference type="InterPro" id="IPR053967">
    <property type="entry name" value="LlgE_F_G-like_D1"/>
</dbReference>
<dbReference type="OrthoDB" id="9800375at2"/>
<protein>
    <submittedName>
        <fullName evidence="6">Flagellar basal body and hook protein</fullName>
    </submittedName>
</protein>
<comment type="similarity">
    <text evidence="1 2">Belongs to the flagella basal body rod proteins family.</text>
</comment>
<keyword evidence="6" id="KW-0966">Cell projection</keyword>
<feature type="domain" description="Flagellar hook protein FlgE/F/G-like D1" evidence="5">
    <location>
        <begin position="95"/>
        <end position="165"/>
    </location>
</feature>
<comment type="caution">
    <text evidence="6">The sequence shown here is derived from an EMBL/GenBank/DDBJ whole genome shotgun (WGS) entry which is preliminary data.</text>
</comment>
<gene>
    <name evidence="6" type="ORF">ASU35_06120</name>
</gene>
<comment type="subcellular location">
    <subcellularLocation>
        <location evidence="2">Bacterial flagellum basal body</location>
    </subcellularLocation>
</comment>
<dbReference type="PANTHER" id="PTHR30435:SF19">
    <property type="entry name" value="FLAGELLAR BASAL-BODY ROD PROTEIN FLGG"/>
    <property type="match status" value="1"/>
</dbReference>
<proteinExistence type="inferred from homology"/>
<reference evidence="6 7" key="1">
    <citation type="submission" date="2015-11" db="EMBL/GenBank/DDBJ databases">
        <title>Butyribacter intestini gen. nov., sp. nov., a butyric acid-producing bacterium of the family Lachnospiraceae isolated from the human faeces.</title>
        <authorList>
            <person name="Zou Y."/>
            <person name="Xue W."/>
            <person name="Luo G."/>
            <person name="Lv M."/>
        </authorList>
    </citation>
    <scope>NUCLEOTIDE SEQUENCE [LARGE SCALE GENOMIC DNA]</scope>
    <source>
        <strain evidence="6 7">ACET-33324</strain>
    </source>
</reference>
<keyword evidence="7" id="KW-1185">Reference proteome</keyword>
<dbReference type="PANTHER" id="PTHR30435">
    <property type="entry name" value="FLAGELLAR PROTEIN"/>
    <property type="match status" value="1"/>
</dbReference>
<keyword evidence="2" id="KW-0975">Bacterial flagellum</keyword>
<dbReference type="SUPFAM" id="SSF117143">
    <property type="entry name" value="Flagellar hook protein flgE"/>
    <property type="match status" value="1"/>
</dbReference>
<dbReference type="InterPro" id="IPR010930">
    <property type="entry name" value="Flg_bb/hook_C_dom"/>
</dbReference>
<evidence type="ECO:0000256" key="2">
    <source>
        <dbReference type="RuleBase" id="RU362116"/>
    </source>
</evidence>
<dbReference type="Pfam" id="PF22692">
    <property type="entry name" value="LlgE_F_G_D1"/>
    <property type="match status" value="1"/>
</dbReference>
<evidence type="ECO:0000256" key="1">
    <source>
        <dbReference type="ARBA" id="ARBA00009677"/>
    </source>
</evidence>
<dbReference type="InterPro" id="IPR037925">
    <property type="entry name" value="FlgE/F/G-like"/>
</dbReference>
<sequence>MVRGLYTAYTGMANEQKRLDIISNNIANAATVGYKEESVTNQSFDEMLTLKIRDGSEGHLTKKIGDMSLGVKLGEVYTDYGQGSLRTTGNTYDLAIEGKGFFAVGYTNKVGDESVRYTRNGSFKITRDGHIVDTEGNSLQSENGDAQVPVDAASVVIDVDGTVYADGTAVDKIMVVDFTDYDYLEKVGDVSYRAIEGAEMIQAEGLIHQGFTEQSNVNAVSEMVEMITITRAYEANQKVIQTTDTMLDKAANSVGRVG</sequence>
<dbReference type="Proteomes" id="UP000054874">
    <property type="component" value="Unassembled WGS sequence"/>
</dbReference>
<dbReference type="EMBL" id="LNAM01000024">
    <property type="protein sequence ID" value="KSV60324.1"/>
    <property type="molecule type" value="Genomic_DNA"/>
</dbReference>
<keyword evidence="6" id="KW-0282">Flagellum</keyword>
<evidence type="ECO:0000259" key="4">
    <source>
        <dbReference type="Pfam" id="PF06429"/>
    </source>
</evidence>
<evidence type="ECO:0000313" key="6">
    <source>
        <dbReference type="EMBL" id="KSV60324.1"/>
    </source>
</evidence>
<evidence type="ECO:0000313" key="7">
    <source>
        <dbReference type="Proteomes" id="UP000054874"/>
    </source>
</evidence>
<dbReference type="InterPro" id="IPR019776">
    <property type="entry name" value="Flagellar_basal_body_rod_CS"/>
</dbReference>
<evidence type="ECO:0000259" key="5">
    <source>
        <dbReference type="Pfam" id="PF22692"/>
    </source>
</evidence>
<dbReference type="RefSeq" id="WP_058351525.1">
    <property type="nucleotide sequence ID" value="NZ_CABMMD010000024.1"/>
</dbReference>
<name>A0A0V8QIE3_9FIRM</name>
<feature type="domain" description="Flagellar basal body rod protein N-terminal" evidence="3">
    <location>
        <begin position="5"/>
        <end position="35"/>
    </location>
</feature>
<dbReference type="GO" id="GO:0071978">
    <property type="term" value="P:bacterial-type flagellum-dependent swarming motility"/>
    <property type="evidence" value="ECO:0007669"/>
    <property type="project" value="TreeGrafter"/>
</dbReference>
<keyword evidence="6" id="KW-0969">Cilium</keyword>
<dbReference type="AlphaFoldDB" id="A0A0V8QIE3"/>
<dbReference type="InterPro" id="IPR020013">
    <property type="entry name" value="Flagellar_FlgE/F/G"/>
</dbReference>
<dbReference type="NCBIfam" id="TIGR03506">
    <property type="entry name" value="FlgEFG_subfam"/>
    <property type="match status" value="1"/>
</dbReference>
<dbReference type="PROSITE" id="PS00588">
    <property type="entry name" value="FLAGELLA_BB_ROD"/>
    <property type="match status" value="1"/>
</dbReference>
<dbReference type="InterPro" id="IPR001444">
    <property type="entry name" value="Flag_bb_rod_N"/>
</dbReference>
<organism evidence="6 7">
    <name type="scientific">Acetivibrio ethanolgignens</name>
    <dbReference type="NCBI Taxonomy" id="290052"/>
    <lineage>
        <taxon>Bacteria</taxon>
        <taxon>Bacillati</taxon>
        <taxon>Bacillota</taxon>
        <taxon>Clostridia</taxon>
        <taxon>Eubacteriales</taxon>
        <taxon>Oscillospiraceae</taxon>
        <taxon>Acetivibrio</taxon>
    </lineage>
</organism>
<accession>A0A0V8QIE3</accession>
<dbReference type="Pfam" id="PF06429">
    <property type="entry name" value="Flg_bbr_C"/>
    <property type="match status" value="1"/>
</dbReference>
<dbReference type="Pfam" id="PF00460">
    <property type="entry name" value="Flg_bb_rod"/>
    <property type="match status" value="1"/>
</dbReference>
<feature type="domain" description="Flagellar basal-body/hook protein C-terminal" evidence="4">
    <location>
        <begin position="209"/>
        <end position="252"/>
    </location>
</feature>
<dbReference type="GO" id="GO:0009425">
    <property type="term" value="C:bacterial-type flagellum basal body"/>
    <property type="evidence" value="ECO:0007669"/>
    <property type="project" value="UniProtKB-SubCell"/>
</dbReference>
<dbReference type="STRING" id="290052.ASU35_06120"/>